<protein>
    <submittedName>
        <fullName evidence="2">SMI1/KNR4 family protein</fullName>
    </submittedName>
</protein>
<dbReference type="SUPFAM" id="SSF160631">
    <property type="entry name" value="SMI1/KNR4-like"/>
    <property type="match status" value="1"/>
</dbReference>
<name>A0A7Y4JUI2_9BACT</name>
<dbReference type="EMBL" id="JABFJW010000160">
    <property type="protein sequence ID" value="NOK11436.1"/>
    <property type="molecule type" value="Genomic_DNA"/>
</dbReference>
<dbReference type="InterPro" id="IPR037883">
    <property type="entry name" value="Knr4/Smi1-like_sf"/>
</dbReference>
<dbReference type="Pfam" id="PF09346">
    <property type="entry name" value="SMI1_KNR4"/>
    <property type="match status" value="1"/>
</dbReference>
<reference evidence="2 3" key="1">
    <citation type="submission" date="2020-05" db="EMBL/GenBank/DDBJ databases">
        <authorList>
            <person name="Whitworth D."/>
        </authorList>
    </citation>
    <scope>NUCLEOTIDE SEQUENCE [LARGE SCALE GENOMIC DNA]</scope>
    <source>
        <strain evidence="2 3">CA046A</strain>
    </source>
</reference>
<sequence length="158" mass="18060">MLMDQLLAEVSRLHFPNTPATPAQLAAFEARVGWDVDEELRAFYLHCDGCTLFAPRADALYRVLPLAEIRRARLAIRASDEDRDGAPSVFTLVDMQDSDYVVMDSAQREAGRYPLFDAFHETFPEEMERIASSFAEFLERALRSCNRAFWLGSEPPRR</sequence>
<dbReference type="SMART" id="SM00860">
    <property type="entry name" value="SMI1_KNR4"/>
    <property type="match status" value="1"/>
</dbReference>
<dbReference type="RefSeq" id="WP_171417030.1">
    <property type="nucleotide sequence ID" value="NZ_JABFJW010000160.1"/>
</dbReference>
<evidence type="ECO:0000313" key="2">
    <source>
        <dbReference type="EMBL" id="NOK11436.1"/>
    </source>
</evidence>
<dbReference type="InterPro" id="IPR018958">
    <property type="entry name" value="Knr4/Smi1-like_dom"/>
</dbReference>
<comment type="caution">
    <text evidence="2">The sequence shown here is derived from an EMBL/GenBank/DDBJ whole genome shotgun (WGS) entry which is preliminary data.</text>
</comment>
<evidence type="ECO:0000259" key="1">
    <source>
        <dbReference type="SMART" id="SM00860"/>
    </source>
</evidence>
<feature type="domain" description="Knr4/Smi1-like" evidence="1">
    <location>
        <begin position="19"/>
        <end position="140"/>
    </location>
</feature>
<proteinExistence type="predicted"/>
<evidence type="ECO:0000313" key="3">
    <source>
        <dbReference type="Proteomes" id="UP000528460"/>
    </source>
</evidence>
<accession>A0A7Y4JUI2</accession>
<dbReference type="Proteomes" id="UP000528460">
    <property type="component" value="Unassembled WGS sequence"/>
</dbReference>
<dbReference type="Gene3D" id="3.40.1580.10">
    <property type="entry name" value="SMI1/KNR4-like"/>
    <property type="match status" value="1"/>
</dbReference>
<organism evidence="2 3">
    <name type="scientific">Corallococcus exercitus</name>
    <dbReference type="NCBI Taxonomy" id="2316736"/>
    <lineage>
        <taxon>Bacteria</taxon>
        <taxon>Pseudomonadati</taxon>
        <taxon>Myxococcota</taxon>
        <taxon>Myxococcia</taxon>
        <taxon>Myxococcales</taxon>
        <taxon>Cystobacterineae</taxon>
        <taxon>Myxococcaceae</taxon>
        <taxon>Corallococcus</taxon>
    </lineage>
</organism>
<gene>
    <name evidence="2" type="ORF">HNS30_20550</name>
</gene>
<dbReference type="AlphaFoldDB" id="A0A7Y4JUI2"/>